<evidence type="ECO:0000313" key="2">
    <source>
        <dbReference type="Proteomes" id="UP000682713"/>
    </source>
</evidence>
<accession>A0A942YL56</accession>
<dbReference type="Pfam" id="PF11753">
    <property type="entry name" value="DUF3310"/>
    <property type="match status" value="1"/>
</dbReference>
<dbReference type="InterPro" id="IPR021739">
    <property type="entry name" value="SaV-like"/>
</dbReference>
<keyword evidence="2" id="KW-1185">Reference proteome</keyword>
<organism evidence="1 2">
    <name type="scientific">Lederbergia citrisecunda</name>
    <dbReference type="NCBI Taxonomy" id="2833583"/>
    <lineage>
        <taxon>Bacteria</taxon>
        <taxon>Bacillati</taxon>
        <taxon>Bacillota</taxon>
        <taxon>Bacilli</taxon>
        <taxon>Bacillales</taxon>
        <taxon>Bacillaceae</taxon>
        <taxon>Lederbergia</taxon>
    </lineage>
</organism>
<protein>
    <submittedName>
        <fullName evidence="1">DUF3310 domain-containing protein</fullName>
    </submittedName>
</protein>
<name>A0A942YL56_9BACI</name>
<evidence type="ECO:0000313" key="1">
    <source>
        <dbReference type="EMBL" id="MBS4200297.1"/>
    </source>
</evidence>
<reference evidence="1 2" key="1">
    <citation type="submission" date="2021-05" db="EMBL/GenBank/DDBJ databases">
        <title>Novel Bacillus species.</title>
        <authorList>
            <person name="Liu G."/>
        </authorList>
    </citation>
    <scope>NUCLEOTIDE SEQUENCE [LARGE SCALE GENOMIC DNA]</scope>
    <source>
        <strain evidence="1 2">FJAT-49732</strain>
    </source>
</reference>
<dbReference type="AlphaFoldDB" id="A0A942YL56"/>
<sequence length="136" mass="16189">MKLECFQRMVILQHCMLGIMKMERKYWKRFCNWMKYGAGHWLGRLNRLQEINKVYNANINFEDAVNQPSHYTVGNIEVIDYIKDKLTKELFEGYCVGNVMKYVSRYQHKNGVQDLEKAAVYLKWAINSIKGEELVK</sequence>
<dbReference type="EMBL" id="JAGYPJ010000001">
    <property type="protein sequence ID" value="MBS4200297.1"/>
    <property type="molecule type" value="Genomic_DNA"/>
</dbReference>
<gene>
    <name evidence="1" type="ORF">KHA93_11710</name>
</gene>
<dbReference type="Proteomes" id="UP000682713">
    <property type="component" value="Unassembled WGS sequence"/>
</dbReference>
<proteinExistence type="predicted"/>
<comment type="caution">
    <text evidence="1">The sequence shown here is derived from an EMBL/GenBank/DDBJ whole genome shotgun (WGS) entry which is preliminary data.</text>
</comment>